<keyword evidence="9" id="KW-0443">Lipid metabolism</keyword>
<keyword evidence="5" id="KW-0444">Lipid biosynthesis</keyword>
<keyword evidence="6" id="KW-0441">Lipid A biosynthesis</keyword>
<dbReference type="STRING" id="576131.SAMN05444486_102689"/>
<dbReference type="NCBIfam" id="TIGR00215">
    <property type="entry name" value="lpxB"/>
    <property type="match status" value="1"/>
</dbReference>
<keyword evidence="13" id="KW-1185">Reference proteome</keyword>
<evidence type="ECO:0000256" key="10">
    <source>
        <dbReference type="ARBA" id="ARBA00048975"/>
    </source>
</evidence>
<evidence type="ECO:0000256" key="1">
    <source>
        <dbReference type="ARBA" id="ARBA00002056"/>
    </source>
</evidence>
<dbReference type="GeneID" id="78124750"/>
<dbReference type="RefSeq" id="WP_089890831.1">
    <property type="nucleotide sequence ID" value="NZ_CALJFH010000015.1"/>
</dbReference>
<evidence type="ECO:0000256" key="8">
    <source>
        <dbReference type="ARBA" id="ARBA00022679"/>
    </source>
</evidence>
<dbReference type="Pfam" id="PF02684">
    <property type="entry name" value="LpxB"/>
    <property type="match status" value="1"/>
</dbReference>
<evidence type="ECO:0000256" key="6">
    <source>
        <dbReference type="ARBA" id="ARBA00022556"/>
    </source>
</evidence>
<dbReference type="Proteomes" id="UP000199026">
    <property type="component" value="Unassembled WGS sequence"/>
</dbReference>
<comment type="catalytic activity">
    <reaction evidence="10">
        <text>a lipid X + a UDP-2-N,3-O-bis[(3R)-3-hydroxyacyl]-alpha-D-glucosamine = a lipid A disaccharide + UDP + H(+)</text>
        <dbReference type="Rhea" id="RHEA:67828"/>
        <dbReference type="ChEBI" id="CHEBI:15378"/>
        <dbReference type="ChEBI" id="CHEBI:58223"/>
        <dbReference type="ChEBI" id="CHEBI:137748"/>
        <dbReference type="ChEBI" id="CHEBI:176338"/>
        <dbReference type="ChEBI" id="CHEBI:176343"/>
        <dbReference type="EC" id="2.4.1.182"/>
    </reaction>
</comment>
<comment type="similarity">
    <text evidence="2">Belongs to the LpxB family.</text>
</comment>
<evidence type="ECO:0000256" key="7">
    <source>
        <dbReference type="ARBA" id="ARBA00022676"/>
    </source>
</evidence>
<dbReference type="OrthoDB" id="9801642at2"/>
<dbReference type="PANTHER" id="PTHR30372">
    <property type="entry name" value="LIPID-A-DISACCHARIDE SYNTHASE"/>
    <property type="match status" value="1"/>
</dbReference>
<evidence type="ECO:0000256" key="2">
    <source>
        <dbReference type="ARBA" id="ARBA00007868"/>
    </source>
</evidence>
<dbReference type="GO" id="GO:0016020">
    <property type="term" value="C:membrane"/>
    <property type="evidence" value="ECO:0007669"/>
    <property type="project" value="GOC"/>
</dbReference>
<evidence type="ECO:0000256" key="9">
    <source>
        <dbReference type="ARBA" id="ARBA00023098"/>
    </source>
</evidence>
<evidence type="ECO:0000256" key="5">
    <source>
        <dbReference type="ARBA" id="ARBA00022516"/>
    </source>
</evidence>
<evidence type="ECO:0000313" key="12">
    <source>
        <dbReference type="EMBL" id="SDY54424.1"/>
    </source>
</evidence>
<name>A0A1H3KRZ8_9RHOB</name>
<dbReference type="GO" id="GO:0009245">
    <property type="term" value="P:lipid A biosynthetic process"/>
    <property type="evidence" value="ECO:0007669"/>
    <property type="project" value="UniProtKB-UniRule"/>
</dbReference>
<evidence type="ECO:0000313" key="13">
    <source>
        <dbReference type="Proteomes" id="UP000199026"/>
    </source>
</evidence>
<dbReference type="GO" id="GO:0008915">
    <property type="term" value="F:lipid-A-disaccharide synthase activity"/>
    <property type="evidence" value="ECO:0007669"/>
    <property type="project" value="UniProtKB-UniRule"/>
</dbReference>
<evidence type="ECO:0000256" key="4">
    <source>
        <dbReference type="ARBA" id="ARBA00020902"/>
    </source>
</evidence>
<keyword evidence="8" id="KW-0808">Transferase</keyword>
<dbReference type="GO" id="GO:0005543">
    <property type="term" value="F:phospholipid binding"/>
    <property type="evidence" value="ECO:0007669"/>
    <property type="project" value="TreeGrafter"/>
</dbReference>
<gene>
    <name evidence="12" type="ORF">SAMN05444486_102689</name>
</gene>
<organism evidence="12 13">
    <name type="scientific">Lentibacter algarum</name>
    <dbReference type="NCBI Taxonomy" id="576131"/>
    <lineage>
        <taxon>Bacteria</taxon>
        <taxon>Pseudomonadati</taxon>
        <taxon>Pseudomonadota</taxon>
        <taxon>Alphaproteobacteria</taxon>
        <taxon>Rhodobacterales</taxon>
        <taxon>Roseobacteraceae</taxon>
        <taxon>Lentibacter</taxon>
    </lineage>
</organism>
<dbReference type="SUPFAM" id="SSF53756">
    <property type="entry name" value="UDP-Glycosyltransferase/glycogen phosphorylase"/>
    <property type="match status" value="1"/>
</dbReference>
<dbReference type="InterPro" id="IPR003835">
    <property type="entry name" value="Glyco_trans_19"/>
</dbReference>
<comment type="function">
    <text evidence="1">Condensation of UDP-2,3-diacylglucosamine and 2,3-diacylglucosamine-1-phosphate to form lipid A disaccharide, a precursor of lipid A, a phosphorylated glycolipid that anchors the lipopolysaccharide to the outer membrane of the cell.</text>
</comment>
<dbReference type="EMBL" id="FNPR01000002">
    <property type="protein sequence ID" value="SDY54424.1"/>
    <property type="molecule type" value="Genomic_DNA"/>
</dbReference>
<sequence length="380" mass="40479">MAGVRRVFIVAGEASGDKLGKAVMCGLKSLLPDVEFAGVGGPLMEAEGLASIFPMNELSVMGLAEVLPKYRALLRRKDETVTAALAFEPDILLTIDSPDFCKRVAKDVRAVNPSIRTIHYVAPSVWAWRPKRAAKLAEFTDKVLTLLPFEPELMQAAGMEAEFVGHPVVAEPEATGADIAAFRDAHGLDDAPLLLLLPGSRTGEVKRLSARFGDAARAVLAERSQMRAVVVVADAVQGFMAENRDLFPQGTVFLSPRDATEKRAAFAAADVALAASGTVSLELAAAKTPMVIGYDMAWLSRVIMARMLLIDTVTLVNLVSETRAVPERIGKNCTAQALAEAVLDVLRAPGEQAAAMLVTIERLGRGGEDPGLRAAKALLN</sequence>
<accession>A0A1H3KRZ8</accession>
<dbReference type="EC" id="2.4.1.182" evidence="3 11"/>
<reference evidence="12 13" key="1">
    <citation type="submission" date="2016-10" db="EMBL/GenBank/DDBJ databases">
        <authorList>
            <person name="de Groot N.N."/>
        </authorList>
    </citation>
    <scope>NUCLEOTIDE SEQUENCE [LARGE SCALE GENOMIC DNA]</scope>
    <source>
        <strain evidence="12 13">DSM 24677</strain>
    </source>
</reference>
<keyword evidence="7" id="KW-0328">Glycosyltransferase</keyword>
<dbReference type="AlphaFoldDB" id="A0A1H3KRZ8"/>
<protein>
    <recommendedName>
        <fullName evidence="4 11">Lipid-A-disaccharide synthase</fullName>
        <ecNumber evidence="3 11">2.4.1.182</ecNumber>
    </recommendedName>
</protein>
<dbReference type="PANTHER" id="PTHR30372:SF4">
    <property type="entry name" value="LIPID-A-DISACCHARIDE SYNTHASE, MITOCHONDRIAL-RELATED"/>
    <property type="match status" value="1"/>
</dbReference>
<evidence type="ECO:0000256" key="3">
    <source>
        <dbReference type="ARBA" id="ARBA00012687"/>
    </source>
</evidence>
<evidence type="ECO:0000256" key="11">
    <source>
        <dbReference type="NCBIfam" id="TIGR00215"/>
    </source>
</evidence>
<proteinExistence type="inferred from homology"/>